<evidence type="ECO:0000313" key="2">
    <source>
        <dbReference type="EMBL" id="GFJ92607.1"/>
    </source>
</evidence>
<name>A0A6V8LEY4_9ACTN</name>
<comment type="caution">
    <text evidence="2">The sequence shown here is derived from an EMBL/GenBank/DDBJ whole genome shotgun (WGS) entry which is preliminary data.</text>
</comment>
<dbReference type="Proteomes" id="UP000482960">
    <property type="component" value="Unassembled WGS sequence"/>
</dbReference>
<dbReference type="EMBL" id="BLPG01000001">
    <property type="protein sequence ID" value="GFJ92607.1"/>
    <property type="molecule type" value="Genomic_DNA"/>
</dbReference>
<dbReference type="Gene3D" id="2.60.120.200">
    <property type="match status" value="1"/>
</dbReference>
<gene>
    <name evidence="2" type="ORF">Prum_062490</name>
</gene>
<protein>
    <recommendedName>
        <fullName evidence="1">Beta-xylosidase C-terminal Concanavalin A-like domain-containing protein</fullName>
    </recommendedName>
</protein>
<dbReference type="InterPro" id="IPR013320">
    <property type="entry name" value="ConA-like_dom_sf"/>
</dbReference>
<dbReference type="Pfam" id="PF17851">
    <property type="entry name" value="GH43_C2"/>
    <property type="match status" value="1"/>
</dbReference>
<accession>A0A6V8LEY4</accession>
<reference evidence="2 3" key="1">
    <citation type="submission" date="2020-03" db="EMBL/GenBank/DDBJ databases">
        <title>Whole genome shotgun sequence of Phytohabitans rumicis NBRC 108638.</title>
        <authorList>
            <person name="Komaki H."/>
            <person name="Tamura T."/>
        </authorList>
    </citation>
    <scope>NUCLEOTIDE SEQUENCE [LARGE SCALE GENOMIC DNA]</scope>
    <source>
        <strain evidence="2 3">NBRC 108638</strain>
    </source>
</reference>
<reference evidence="2 3" key="2">
    <citation type="submission" date="2020-03" db="EMBL/GenBank/DDBJ databases">
        <authorList>
            <person name="Ichikawa N."/>
            <person name="Kimura A."/>
            <person name="Kitahashi Y."/>
            <person name="Uohara A."/>
        </authorList>
    </citation>
    <scope>NUCLEOTIDE SEQUENCE [LARGE SCALE GENOMIC DNA]</scope>
    <source>
        <strain evidence="2 3">NBRC 108638</strain>
    </source>
</reference>
<sequence length="234" mass="24720">MVLLGMRTLGMTRAFSPLGRETFATRVTWVDGWPVAEPVHLTEPAAPVSLTGSGLDGDWIAVRRLPADVADVRAGSLVLRGEGTGMDDPRPVFVGVRQRHHRMRFSAEIDAGAGTGGLSLRYDEAHHYDIEVGDGLVTARGRLSGLTQTWTAPVDTPRVTLWIETAPVAAAGFDALTSDTVRLGYDTPAGPVALATLDGRYLTAETAASFTGRVVGAYAVDGTVAADAVRYEGS</sequence>
<dbReference type="SUPFAM" id="SSF49899">
    <property type="entry name" value="Concanavalin A-like lectins/glucanases"/>
    <property type="match status" value="1"/>
</dbReference>
<keyword evidence="3" id="KW-1185">Reference proteome</keyword>
<evidence type="ECO:0000313" key="3">
    <source>
        <dbReference type="Proteomes" id="UP000482960"/>
    </source>
</evidence>
<evidence type="ECO:0000259" key="1">
    <source>
        <dbReference type="Pfam" id="PF17851"/>
    </source>
</evidence>
<dbReference type="InterPro" id="IPR041542">
    <property type="entry name" value="GH43_C2"/>
</dbReference>
<feature type="domain" description="Beta-xylosidase C-terminal Concanavalin A-like" evidence="1">
    <location>
        <begin position="54"/>
        <end position="223"/>
    </location>
</feature>
<organism evidence="2 3">
    <name type="scientific">Phytohabitans rumicis</name>
    <dbReference type="NCBI Taxonomy" id="1076125"/>
    <lineage>
        <taxon>Bacteria</taxon>
        <taxon>Bacillati</taxon>
        <taxon>Actinomycetota</taxon>
        <taxon>Actinomycetes</taxon>
        <taxon>Micromonosporales</taxon>
        <taxon>Micromonosporaceae</taxon>
    </lineage>
</organism>
<proteinExistence type="predicted"/>
<dbReference type="AlphaFoldDB" id="A0A6V8LEY4"/>